<proteinExistence type="predicted"/>
<evidence type="ECO:0000313" key="1">
    <source>
        <dbReference type="EMBL" id="UUM32714.1"/>
    </source>
</evidence>
<accession>A0ABY5LKV8</accession>
<dbReference type="NCBIfam" id="TIGR02564">
    <property type="entry name" value="cas_Csy1"/>
    <property type="match status" value="1"/>
</dbReference>
<reference evidence="1" key="1">
    <citation type="submission" date="2022-07" db="EMBL/GenBank/DDBJ databases">
        <title>Complete genome of Vibrio japonicus strain JCM 31412T and phylogenomic assessment of the Nereis clade of the genus Vibrio.</title>
        <authorList>
            <person name="Shlafstein M.D."/>
            <person name="Emsley S.A."/>
            <person name="Ushijima B."/>
            <person name="Videau P."/>
            <person name="Saw J.H."/>
        </authorList>
    </citation>
    <scope>NUCLEOTIDE SEQUENCE</scope>
    <source>
        <strain evidence="1">JCM 31412</strain>
    </source>
</reference>
<dbReference type="InterPro" id="IPR013397">
    <property type="entry name" value="CRISPR-assoc_prot_Csy1"/>
</dbReference>
<keyword evidence="2" id="KW-1185">Reference proteome</keyword>
<gene>
    <name evidence="1" type="primary">csy1</name>
    <name evidence="1" type="ORF">NP165_14195</name>
</gene>
<sequence>MPSTLTERIVAYIAERKATKQEALDKEISKAGDDNATLALLSETQRKLNTDFTTNTWLDGAAKKAGQISMATHAVKFTHSAAKGSNLLAEQLGHDNRYIDTFCLAQPAVDAVGNAAALDVAKLLQLTDDTGKSLLQYLKQGQSAPLDPLTDDHAQLTSWVDGLSAALQNRAPSSHTLSKQVYFPVAEDPSGYHLLAPMYSSSLSQAVYNEIQHSRFSQEMKAVRDARKANKADNKMLVAYPDIAITVAGGSKPQNISQLNSGRGGLTYLLNARAPEWQSQLPRLSQTPVIFEQYAVRAATRPLIHRLATFIKANKDEISTQSHREALEQKVDEIAEAALNAVAAWQTLPAGWSNAYSQLSAFTARWLDPANPKWQEENDDWREPLSTEFGLWLKDSVVAAGRREFILGAGEADEWRQQFKQLLWEVN</sequence>
<dbReference type="Pfam" id="PF09611">
    <property type="entry name" value="Cas_Csy1"/>
    <property type="match status" value="1"/>
</dbReference>
<dbReference type="EMBL" id="CP102097">
    <property type="protein sequence ID" value="UUM32714.1"/>
    <property type="molecule type" value="Genomic_DNA"/>
</dbReference>
<evidence type="ECO:0000313" key="2">
    <source>
        <dbReference type="Proteomes" id="UP001058602"/>
    </source>
</evidence>
<dbReference type="Proteomes" id="UP001058602">
    <property type="component" value="Chromosome 2"/>
</dbReference>
<organism evidence="1 2">
    <name type="scientific">Vibrio japonicus</name>
    <dbReference type="NCBI Taxonomy" id="1824638"/>
    <lineage>
        <taxon>Bacteria</taxon>
        <taxon>Pseudomonadati</taxon>
        <taxon>Pseudomonadota</taxon>
        <taxon>Gammaproteobacteria</taxon>
        <taxon>Vibrionales</taxon>
        <taxon>Vibrionaceae</taxon>
        <taxon>Vibrio</taxon>
    </lineage>
</organism>
<name>A0ABY5LKV8_9VIBR</name>
<protein>
    <submittedName>
        <fullName evidence="1">Type I-F CRISPR-associated protein Csy1</fullName>
    </submittedName>
</protein>
<dbReference type="RefSeq" id="WP_257086383.1">
    <property type="nucleotide sequence ID" value="NZ_CP102097.1"/>
</dbReference>